<dbReference type="InterPro" id="IPR001810">
    <property type="entry name" value="F-box_dom"/>
</dbReference>
<evidence type="ECO:0000313" key="4">
    <source>
        <dbReference type="Proteomes" id="UP000800097"/>
    </source>
</evidence>
<feature type="domain" description="F-box" evidence="2">
    <location>
        <begin position="26"/>
        <end position="72"/>
    </location>
</feature>
<dbReference type="PROSITE" id="PS50181">
    <property type="entry name" value="FBOX"/>
    <property type="match status" value="1"/>
</dbReference>
<dbReference type="RefSeq" id="XP_033650123.1">
    <property type="nucleotide sequence ID" value="XM_033799211.1"/>
</dbReference>
<dbReference type="EMBL" id="ML986519">
    <property type="protein sequence ID" value="KAF2272584.1"/>
    <property type="molecule type" value="Genomic_DNA"/>
</dbReference>
<sequence length="112" mass="12516">MVTTSSPRFPSPSCLPSSPPYTTHHRPTIRDLPPFLLQCIFAHLELIDLARAYHVCKDWASIIESRDDWALRRRQLDALGAASKRPRKRKAVDLGIGWDGYGKFGGTGGRVS</sequence>
<dbReference type="InterPro" id="IPR036047">
    <property type="entry name" value="F-box-like_dom_sf"/>
</dbReference>
<dbReference type="CDD" id="cd09917">
    <property type="entry name" value="F-box_SF"/>
    <property type="match status" value="1"/>
</dbReference>
<keyword evidence="4" id="KW-1185">Reference proteome</keyword>
<evidence type="ECO:0000313" key="3">
    <source>
        <dbReference type="EMBL" id="KAF2272584.1"/>
    </source>
</evidence>
<dbReference type="Gene3D" id="1.20.1280.50">
    <property type="match status" value="1"/>
</dbReference>
<reference evidence="3" key="1">
    <citation type="journal article" date="2020" name="Stud. Mycol.">
        <title>101 Dothideomycetes genomes: a test case for predicting lifestyles and emergence of pathogens.</title>
        <authorList>
            <person name="Haridas S."/>
            <person name="Albert R."/>
            <person name="Binder M."/>
            <person name="Bloem J."/>
            <person name="Labutti K."/>
            <person name="Salamov A."/>
            <person name="Andreopoulos B."/>
            <person name="Baker S."/>
            <person name="Barry K."/>
            <person name="Bills G."/>
            <person name="Bluhm B."/>
            <person name="Cannon C."/>
            <person name="Castanera R."/>
            <person name="Culley D."/>
            <person name="Daum C."/>
            <person name="Ezra D."/>
            <person name="Gonzalez J."/>
            <person name="Henrissat B."/>
            <person name="Kuo A."/>
            <person name="Liang C."/>
            <person name="Lipzen A."/>
            <person name="Lutzoni F."/>
            <person name="Magnuson J."/>
            <person name="Mondo S."/>
            <person name="Nolan M."/>
            <person name="Ohm R."/>
            <person name="Pangilinan J."/>
            <person name="Park H.-J."/>
            <person name="Ramirez L."/>
            <person name="Alfaro M."/>
            <person name="Sun H."/>
            <person name="Tritt A."/>
            <person name="Yoshinaga Y."/>
            <person name="Zwiers L.-H."/>
            <person name="Turgeon B."/>
            <person name="Goodwin S."/>
            <person name="Spatafora J."/>
            <person name="Crous P."/>
            <person name="Grigoriev I."/>
        </authorList>
    </citation>
    <scope>NUCLEOTIDE SEQUENCE</scope>
    <source>
        <strain evidence="3">CBS 379.55</strain>
    </source>
</reference>
<dbReference type="SMART" id="SM00256">
    <property type="entry name" value="FBOX"/>
    <property type="match status" value="1"/>
</dbReference>
<evidence type="ECO:0000259" key="2">
    <source>
        <dbReference type="PROSITE" id="PS50181"/>
    </source>
</evidence>
<dbReference type="Pfam" id="PF12937">
    <property type="entry name" value="F-box-like"/>
    <property type="match status" value="1"/>
</dbReference>
<feature type="region of interest" description="Disordered" evidence="1">
    <location>
        <begin position="1"/>
        <end position="25"/>
    </location>
</feature>
<dbReference type="Proteomes" id="UP000800097">
    <property type="component" value="Unassembled WGS sequence"/>
</dbReference>
<name>A0A6A6J8Q7_WESOR</name>
<gene>
    <name evidence="3" type="ORF">EI97DRAFT_436824</name>
</gene>
<proteinExistence type="predicted"/>
<organism evidence="3 4">
    <name type="scientific">Westerdykella ornata</name>
    <dbReference type="NCBI Taxonomy" id="318751"/>
    <lineage>
        <taxon>Eukaryota</taxon>
        <taxon>Fungi</taxon>
        <taxon>Dikarya</taxon>
        <taxon>Ascomycota</taxon>
        <taxon>Pezizomycotina</taxon>
        <taxon>Dothideomycetes</taxon>
        <taxon>Pleosporomycetidae</taxon>
        <taxon>Pleosporales</taxon>
        <taxon>Sporormiaceae</taxon>
        <taxon>Westerdykella</taxon>
    </lineage>
</organism>
<feature type="compositionally biased region" description="Low complexity" evidence="1">
    <location>
        <begin position="1"/>
        <end position="16"/>
    </location>
</feature>
<dbReference type="GeneID" id="54552386"/>
<dbReference type="AlphaFoldDB" id="A0A6A6J8Q7"/>
<dbReference type="SUPFAM" id="SSF81383">
    <property type="entry name" value="F-box domain"/>
    <property type="match status" value="1"/>
</dbReference>
<protein>
    <recommendedName>
        <fullName evidence="2">F-box domain-containing protein</fullName>
    </recommendedName>
</protein>
<accession>A0A6A6J8Q7</accession>
<evidence type="ECO:0000256" key="1">
    <source>
        <dbReference type="SAM" id="MobiDB-lite"/>
    </source>
</evidence>